<dbReference type="InterPro" id="IPR053738">
    <property type="entry name" value="Lambda_capsid_assembly"/>
</dbReference>
<evidence type="ECO:0000313" key="1">
    <source>
        <dbReference type="EMBL" id="MYC97280.1"/>
    </source>
</evidence>
<name>A0A6B1DB48_9CHLR</name>
<evidence type="ECO:0008006" key="2">
    <source>
        <dbReference type="Google" id="ProtNLM"/>
    </source>
</evidence>
<accession>A0A6B1DB48</accession>
<dbReference type="EMBL" id="VXMH01000111">
    <property type="protein sequence ID" value="MYC97280.1"/>
    <property type="molecule type" value="Genomic_DNA"/>
</dbReference>
<sequence length="366" mass="39797">MIINTNNLTQAQLLALNKEIVAKAGPVAPGRDEVHIDVFLTELLLAVMQDPMGFVADMVAPETPVGKQSGKIGVIDRKSYTRDVAEPRSDGAETAGTGYKAAKVSFDAEVHGIHIDIGDQTRANYDNPFDADDDATFVLAELMKINREINFSNTALKSSAWASSVKGAASDAANFDPSSTTPADRNMMYLTSDSAEPVKMVKALKRHVMLRGGRKPNAMAVGMELFDGLCEQADIVGRINRGQTPGEPARATAMDLARLFELQHVWPMEGIYNKANEGATSADYDWIGDAQSALLVYVNPMGGGLRMPQGMRTLTWSGYLGATENGLRMQKYRMQHLASDRAEAESAYDHVIMDNGMGLFLENMVE</sequence>
<protein>
    <recommendedName>
        <fullName evidence="2">Phage major capsid protein</fullName>
    </recommendedName>
</protein>
<dbReference type="Gene3D" id="3.90.1690.10">
    <property type="entry name" value="phage-related protein like domain"/>
    <property type="match status" value="1"/>
</dbReference>
<proteinExistence type="predicted"/>
<dbReference type="AlphaFoldDB" id="A0A6B1DB48"/>
<comment type="caution">
    <text evidence="1">The sequence shown here is derived from an EMBL/GenBank/DDBJ whole genome shotgun (WGS) entry which is preliminary data.</text>
</comment>
<organism evidence="1">
    <name type="scientific">Caldilineaceae bacterium SB0661_bin_32</name>
    <dbReference type="NCBI Taxonomy" id="2605255"/>
    <lineage>
        <taxon>Bacteria</taxon>
        <taxon>Bacillati</taxon>
        <taxon>Chloroflexota</taxon>
        <taxon>Caldilineae</taxon>
        <taxon>Caldilineales</taxon>
        <taxon>Caldilineaceae</taxon>
    </lineage>
</organism>
<reference evidence="1" key="1">
    <citation type="submission" date="2019-09" db="EMBL/GenBank/DDBJ databases">
        <title>Characterisation of the sponge microbiome using genome-centric metagenomics.</title>
        <authorList>
            <person name="Engelberts J.P."/>
            <person name="Robbins S.J."/>
            <person name="De Goeij J.M."/>
            <person name="Aranda M."/>
            <person name="Bell S.C."/>
            <person name="Webster N.S."/>
        </authorList>
    </citation>
    <scope>NUCLEOTIDE SEQUENCE</scope>
    <source>
        <strain evidence="1">SB0661_bin_32</strain>
    </source>
</reference>
<gene>
    <name evidence="1" type="ORF">F4X14_20175</name>
</gene>